<name>A0A939EXT1_9BACT</name>
<dbReference type="RefSeq" id="WP_206983642.1">
    <property type="nucleotide sequence ID" value="NZ_JAFLQZ010000004.1"/>
</dbReference>
<dbReference type="EMBL" id="JAFLQZ010000004">
    <property type="protein sequence ID" value="MBO0357863.1"/>
    <property type="molecule type" value="Genomic_DNA"/>
</dbReference>
<protein>
    <submittedName>
        <fullName evidence="2">Uncharacterized protein</fullName>
    </submittedName>
</protein>
<accession>A0A939EXT1</accession>
<evidence type="ECO:0000313" key="3">
    <source>
        <dbReference type="Proteomes" id="UP000664144"/>
    </source>
</evidence>
<keyword evidence="3" id="KW-1185">Reference proteome</keyword>
<dbReference type="Proteomes" id="UP000664144">
    <property type="component" value="Unassembled WGS sequence"/>
</dbReference>
<evidence type="ECO:0000313" key="2">
    <source>
        <dbReference type="EMBL" id="MBO0357863.1"/>
    </source>
</evidence>
<organism evidence="2 3">
    <name type="scientific">Hymenobacter telluris</name>
    <dbReference type="NCBI Taxonomy" id="2816474"/>
    <lineage>
        <taxon>Bacteria</taxon>
        <taxon>Pseudomonadati</taxon>
        <taxon>Bacteroidota</taxon>
        <taxon>Cytophagia</taxon>
        <taxon>Cytophagales</taxon>
        <taxon>Hymenobacteraceae</taxon>
        <taxon>Hymenobacter</taxon>
    </lineage>
</organism>
<reference evidence="2" key="1">
    <citation type="submission" date="2021-03" db="EMBL/GenBank/DDBJ databases">
        <authorList>
            <person name="Kim M.K."/>
        </authorList>
    </citation>
    <scope>NUCLEOTIDE SEQUENCE</scope>
    <source>
        <strain evidence="2">BT186</strain>
    </source>
</reference>
<proteinExistence type="predicted"/>
<dbReference type="AlphaFoldDB" id="A0A939EXT1"/>
<sequence>MKGLTTLLLGTFLLAGATSTTVEANAMATTSTETAGLPEATSALPIAFKTARKPILHRPNYTYYKGDKKRKGFFKFLSFGK</sequence>
<keyword evidence="1" id="KW-0732">Signal</keyword>
<evidence type="ECO:0000256" key="1">
    <source>
        <dbReference type="SAM" id="SignalP"/>
    </source>
</evidence>
<comment type="caution">
    <text evidence="2">The sequence shown here is derived from an EMBL/GenBank/DDBJ whole genome shotgun (WGS) entry which is preliminary data.</text>
</comment>
<feature type="chain" id="PRO_5038034871" evidence="1">
    <location>
        <begin position="25"/>
        <end position="81"/>
    </location>
</feature>
<gene>
    <name evidence="2" type="ORF">J0X19_07895</name>
</gene>
<feature type="signal peptide" evidence="1">
    <location>
        <begin position="1"/>
        <end position="24"/>
    </location>
</feature>